<gene>
    <name evidence="2" type="ORF">PVAP13_7KG025000</name>
</gene>
<evidence type="ECO:0000256" key="1">
    <source>
        <dbReference type="SAM" id="MobiDB-lite"/>
    </source>
</evidence>
<dbReference type="EMBL" id="CM029049">
    <property type="protein sequence ID" value="KAG2570981.1"/>
    <property type="molecule type" value="Genomic_DNA"/>
</dbReference>
<proteinExistence type="predicted"/>
<sequence length="107" mass="11816">MAVWLAHHPSASKACVTPILRPVIAVPPWPPYVLSQLYLRLHQTPVQPRRSPRPGLCPDEQPPLRQPHRDEPQPAPCRYVSSPFPALVRFSQLSPPPSVALGLSVPA</sequence>
<feature type="region of interest" description="Disordered" evidence="1">
    <location>
        <begin position="44"/>
        <end position="76"/>
    </location>
</feature>
<evidence type="ECO:0000313" key="2">
    <source>
        <dbReference type="EMBL" id="KAG2570981.1"/>
    </source>
</evidence>
<dbReference type="AlphaFoldDB" id="A0A8T0Q7X7"/>
<accession>A0A8T0Q7X7</accession>
<protein>
    <submittedName>
        <fullName evidence="2">Uncharacterized protein</fullName>
    </submittedName>
</protein>
<dbReference type="Proteomes" id="UP000823388">
    <property type="component" value="Chromosome 7K"/>
</dbReference>
<comment type="caution">
    <text evidence="2">The sequence shown here is derived from an EMBL/GenBank/DDBJ whole genome shotgun (WGS) entry which is preliminary data.</text>
</comment>
<keyword evidence="3" id="KW-1185">Reference proteome</keyword>
<organism evidence="2 3">
    <name type="scientific">Panicum virgatum</name>
    <name type="common">Blackwell switchgrass</name>
    <dbReference type="NCBI Taxonomy" id="38727"/>
    <lineage>
        <taxon>Eukaryota</taxon>
        <taxon>Viridiplantae</taxon>
        <taxon>Streptophyta</taxon>
        <taxon>Embryophyta</taxon>
        <taxon>Tracheophyta</taxon>
        <taxon>Spermatophyta</taxon>
        <taxon>Magnoliopsida</taxon>
        <taxon>Liliopsida</taxon>
        <taxon>Poales</taxon>
        <taxon>Poaceae</taxon>
        <taxon>PACMAD clade</taxon>
        <taxon>Panicoideae</taxon>
        <taxon>Panicodae</taxon>
        <taxon>Paniceae</taxon>
        <taxon>Panicinae</taxon>
        <taxon>Panicum</taxon>
        <taxon>Panicum sect. Hiantes</taxon>
    </lineage>
</organism>
<name>A0A8T0Q7X7_PANVG</name>
<evidence type="ECO:0000313" key="3">
    <source>
        <dbReference type="Proteomes" id="UP000823388"/>
    </source>
</evidence>
<reference evidence="2" key="1">
    <citation type="submission" date="2020-05" db="EMBL/GenBank/DDBJ databases">
        <title>WGS assembly of Panicum virgatum.</title>
        <authorList>
            <person name="Lovell J.T."/>
            <person name="Jenkins J."/>
            <person name="Shu S."/>
            <person name="Juenger T.E."/>
            <person name="Schmutz J."/>
        </authorList>
    </citation>
    <scope>NUCLEOTIDE SEQUENCE</scope>
    <source>
        <strain evidence="2">AP13</strain>
    </source>
</reference>